<feature type="transmembrane region" description="Helical" evidence="1">
    <location>
        <begin position="91"/>
        <end position="110"/>
    </location>
</feature>
<feature type="transmembrane region" description="Helical" evidence="1">
    <location>
        <begin position="249"/>
        <end position="268"/>
    </location>
</feature>
<evidence type="ECO:0000256" key="1">
    <source>
        <dbReference type="SAM" id="Phobius"/>
    </source>
</evidence>
<feature type="transmembrane region" description="Helical" evidence="1">
    <location>
        <begin position="210"/>
        <end position="237"/>
    </location>
</feature>
<feature type="transmembrane region" description="Helical" evidence="1">
    <location>
        <begin position="361"/>
        <end position="381"/>
    </location>
</feature>
<sequence length="459" mass="53487">MNSSVKNIFFYSFLVFFFSWVFVNRLGINKLAIQSEDTIPTMFLPVAIIKEKTMNLDSYYWMMLGKYPHPDDKSFIRGLTPFYLKKIGNHYVSAFPIITALISLPIYFLPLKLGMPITWDNLIILSKISSSLIVSLSGVFLYILLRKHFLNDEKKASLLTYVYLFGTVNYAMISQSMWQHGTLMLFSILGLYFILEFLKENKFKPSNAFLGGLFYGLAILSRPTAALAFALVLVLMLVKIRNIKNYIKANIFVFAGIALNILFFLWYNNKYYIGIQNQGYSSQIFSSWLSPFPISLIGVWLSPSKGILVYSPIFIFSFVGFYIAMKKGVEENSQYLIYFLVVVLHTLIISFWKHWYGGYSFGYRMSSDIIPYLILLMVPFLNSSFYEKYQKLFLFLFTISVFVQIFGIIFFDGIWHAAYDRGFRDTSWLWSLKDSEFMFNIRRVMVKLKFLQRACPKCL</sequence>
<dbReference type="AlphaFoldDB" id="A0A7X9E6R0"/>
<evidence type="ECO:0008006" key="4">
    <source>
        <dbReference type="Google" id="ProtNLM"/>
    </source>
</evidence>
<feature type="transmembrane region" description="Helical" evidence="1">
    <location>
        <begin position="336"/>
        <end position="355"/>
    </location>
</feature>
<organism evidence="2 3">
    <name type="scientific">candidate division WWE3 bacterium</name>
    <dbReference type="NCBI Taxonomy" id="2053526"/>
    <lineage>
        <taxon>Bacteria</taxon>
        <taxon>Katanobacteria</taxon>
    </lineage>
</organism>
<keyword evidence="1" id="KW-0472">Membrane</keyword>
<feature type="transmembrane region" description="Helical" evidence="1">
    <location>
        <begin position="307"/>
        <end position="324"/>
    </location>
</feature>
<feature type="transmembrane region" description="Helical" evidence="1">
    <location>
        <begin position="122"/>
        <end position="144"/>
    </location>
</feature>
<feature type="transmembrane region" description="Helical" evidence="1">
    <location>
        <begin position="280"/>
        <end position="301"/>
    </location>
</feature>
<accession>A0A7X9E6R0</accession>
<dbReference type="Proteomes" id="UP000590542">
    <property type="component" value="Unassembled WGS sequence"/>
</dbReference>
<proteinExistence type="predicted"/>
<feature type="transmembrane region" description="Helical" evidence="1">
    <location>
        <begin position="6"/>
        <end position="23"/>
    </location>
</feature>
<name>A0A7X9E6R0_UNCKA</name>
<gene>
    <name evidence="2" type="ORF">GYA37_01395</name>
</gene>
<reference evidence="2 3" key="1">
    <citation type="journal article" date="2020" name="Biotechnol. Biofuels">
        <title>New insights from the biogas microbiome by comprehensive genome-resolved metagenomics of nearly 1600 species originating from multiple anaerobic digesters.</title>
        <authorList>
            <person name="Campanaro S."/>
            <person name="Treu L."/>
            <person name="Rodriguez-R L.M."/>
            <person name="Kovalovszki A."/>
            <person name="Ziels R.M."/>
            <person name="Maus I."/>
            <person name="Zhu X."/>
            <person name="Kougias P.G."/>
            <person name="Basile A."/>
            <person name="Luo G."/>
            <person name="Schluter A."/>
            <person name="Konstantinidis K.T."/>
            <person name="Angelidaki I."/>
        </authorList>
    </citation>
    <scope>NUCLEOTIDE SEQUENCE [LARGE SCALE GENOMIC DNA]</scope>
    <source>
        <strain evidence="2">AS27yjCOA_202</strain>
    </source>
</reference>
<keyword evidence="1" id="KW-1133">Transmembrane helix</keyword>
<keyword evidence="1" id="KW-0812">Transmembrane</keyword>
<evidence type="ECO:0000313" key="2">
    <source>
        <dbReference type="EMBL" id="NMB91485.1"/>
    </source>
</evidence>
<protein>
    <recommendedName>
        <fullName evidence="4">Glycosyltransferase RgtA/B/C/D-like domain-containing protein</fullName>
    </recommendedName>
</protein>
<feature type="transmembrane region" description="Helical" evidence="1">
    <location>
        <begin position="179"/>
        <end position="198"/>
    </location>
</feature>
<dbReference type="EMBL" id="JAAZNV010000006">
    <property type="protein sequence ID" value="NMB91485.1"/>
    <property type="molecule type" value="Genomic_DNA"/>
</dbReference>
<evidence type="ECO:0000313" key="3">
    <source>
        <dbReference type="Proteomes" id="UP000590542"/>
    </source>
</evidence>
<feature type="transmembrane region" description="Helical" evidence="1">
    <location>
        <begin position="156"/>
        <end position="173"/>
    </location>
</feature>
<comment type="caution">
    <text evidence="2">The sequence shown here is derived from an EMBL/GenBank/DDBJ whole genome shotgun (WGS) entry which is preliminary data.</text>
</comment>
<feature type="transmembrane region" description="Helical" evidence="1">
    <location>
        <begin position="393"/>
        <end position="418"/>
    </location>
</feature>